<dbReference type="InParanoid" id="A0A059DEG5"/>
<organism evidence="3">
    <name type="scientific">Eucalyptus grandis</name>
    <name type="common">Flooded gum</name>
    <dbReference type="NCBI Taxonomy" id="71139"/>
    <lineage>
        <taxon>Eukaryota</taxon>
        <taxon>Viridiplantae</taxon>
        <taxon>Streptophyta</taxon>
        <taxon>Embryophyta</taxon>
        <taxon>Tracheophyta</taxon>
        <taxon>Spermatophyta</taxon>
        <taxon>Magnoliopsida</taxon>
        <taxon>eudicotyledons</taxon>
        <taxon>Gunneridae</taxon>
        <taxon>Pentapetalae</taxon>
        <taxon>rosids</taxon>
        <taxon>malvids</taxon>
        <taxon>Myrtales</taxon>
        <taxon>Myrtaceae</taxon>
        <taxon>Myrtoideae</taxon>
        <taxon>Eucalypteae</taxon>
        <taxon>Eucalyptus</taxon>
    </lineage>
</organism>
<dbReference type="FunCoup" id="A0A059DEG5">
    <property type="interactions" value="496"/>
</dbReference>
<dbReference type="InterPro" id="IPR004038">
    <property type="entry name" value="Ribosomal_eL8/eL30/eS12/Gad45"/>
</dbReference>
<dbReference type="Gene3D" id="3.30.1330.30">
    <property type="match status" value="1"/>
</dbReference>
<feature type="region of interest" description="Disordered" evidence="1">
    <location>
        <begin position="191"/>
        <end position="210"/>
    </location>
</feature>
<dbReference type="Gramene" id="KCW88635">
    <property type="protein sequence ID" value="KCW88635"/>
    <property type="gene ID" value="EUGRSUZ_A01003"/>
</dbReference>
<dbReference type="AlphaFoldDB" id="A0A059DEG5"/>
<dbReference type="eggNOG" id="KOG3387">
    <property type="taxonomic scope" value="Eukaryota"/>
</dbReference>
<evidence type="ECO:0000256" key="1">
    <source>
        <dbReference type="SAM" id="MobiDB-lite"/>
    </source>
</evidence>
<dbReference type="KEGG" id="egr:104434348"/>
<feature type="compositionally biased region" description="Polar residues" evidence="1">
    <location>
        <begin position="191"/>
        <end position="204"/>
    </location>
</feature>
<dbReference type="STRING" id="71139.A0A059DEG5"/>
<name>A0A059DEG5_EUCGR</name>
<evidence type="ECO:0000259" key="2">
    <source>
        <dbReference type="Pfam" id="PF01248"/>
    </source>
</evidence>
<dbReference type="InterPro" id="IPR029064">
    <property type="entry name" value="Ribosomal_eL30-like_sf"/>
</dbReference>
<sequence>MRNRNKAPKPAPPEPAKPGSGPQEQDRSTFEGESLGLLLESIQGKIKAARSLDGEALPEKIWLKQQFAIGVNEVTRVLERMPPSNDADDCPLEESLMSSNDNASYPRLQAILLASDCNPRWLTRHLPSLALSRKVPLIFVKDKKRGSLRLGELVNLKTAIAIGIKAKGNAVNHIIQKILCNSDLNVERKSTGQSLLNGETNGNEQPGRAG</sequence>
<accession>A0A059DEG5</accession>
<dbReference type="PANTHER" id="PTHR47903:SF2">
    <property type="entry name" value="OS07G0636400 PROTEIN"/>
    <property type="match status" value="1"/>
</dbReference>
<feature type="domain" description="Ribosomal protein eL8/eL30/eS12/Gadd45" evidence="2">
    <location>
        <begin position="108"/>
        <end position="170"/>
    </location>
</feature>
<dbReference type="OrthoDB" id="20109at2759"/>
<dbReference type="Pfam" id="PF01248">
    <property type="entry name" value="Ribosomal_L7Ae"/>
    <property type="match status" value="1"/>
</dbReference>
<gene>
    <name evidence="3" type="ORF">EUGRSUZ_A01003</name>
</gene>
<reference evidence="3" key="1">
    <citation type="submission" date="2013-07" db="EMBL/GenBank/DDBJ databases">
        <title>The genome of Eucalyptus grandis.</title>
        <authorList>
            <person name="Schmutz J."/>
            <person name="Hayes R."/>
            <person name="Myburg A."/>
            <person name="Tuskan G."/>
            <person name="Grattapaglia D."/>
            <person name="Rokhsar D.S."/>
        </authorList>
    </citation>
    <scope>NUCLEOTIDE SEQUENCE</scope>
    <source>
        <tissue evidence="3">Leaf extractions</tissue>
    </source>
</reference>
<dbReference type="PANTHER" id="PTHR47903">
    <property type="entry name" value="OS07G0636400 PROTEIN"/>
    <property type="match status" value="1"/>
</dbReference>
<proteinExistence type="predicted"/>
<dbReference type="EMBL" id="KK198753">
    <property type="protein sequence ID" value="KCW88635.1"/>
    <property type="molecule type" value="Genomic_DNA"/>
</dbReference>
<dbReference type="OMA" id="SAQAPCV"/>
<dbReference type="SUPFAM" id="SSF55315">
    <property type="entry name" value="L30e-like"/>
    <property type="match status" value="1"/>
</dbReference>
<evidence type="ECO:0000313" key="3">
    <source>
        <dbReference type="EMBL" id="KCW88635.1"/>
    </source>
</evidence>
<protein>
    <recommendedName>
        <fullName evidence="2">Ribosomal protein eL8/eL30/eS12/Gadd45 domain-containing protein</fullName>
    </recommendedName>
</protein>
<feature type="region of interest" description="Disordered" evidence="1">
    <location>
        <begin position="1"/>
        <end position="33"/>
    </location>
</feature>